<reference evidence="5 6" key="1">
    <citation type="submission" date="2019-05" db="EMBL/GenBank/DDBJ databases">
        <title>Another draft genome of Portunus trituberculatus and its Hox gene families provides insights of decapod evolution.</title>
        <authorList>
            <person name="Jeong J.-H."/>
            <person name="Song I."/>
            <person name="Kim S."/>
            <person name="Choi T."/>
            <person name="Kim D."/>
            <person name="Ryu S."/>
            <person name="Kim W."/>
        </authorList>
    </citation>
    <scope>NUCLEOTIDE SEQUENCE [LARGE SCALE GENOMIC DNA]</scope>
    <source>
        <tissue evidence="5">Muscle</tissue>
    </source>
</reference>
<feature type="compositionally biased region" description="Pro residues" evidence="3">
    <location>
        <begin position="455"/>
        <end position="470"/>
    </location>
</feature>
<dbReference type="Proteomes" id="UP000324222">
    <property type="component" value="Unassembled WGS sequence"/>
</dbReference>
<evidence type="ECO:0000259" key="4">
    <source>
        <dbReference type="Pfam" id="PF18293"/>
    </source>
</evidence>
<feature type="region of interest" description="Disordered" evidence="3">
    <location>
        <begin position="1"/>
        <end position="42"/>
    </location>
</feature>
<feature type="compositionally biased region" description="Pro residues" evidence="3">
    <location>
        <begin position="275"/>
        <end position="287"/>
    </location>
</feature>
<comment type="similarity">
    <text evidence="1">Belongs to the caprin family.</text>
</comment>
<feature type="compositionally biased region" description="Pro residues" evidence="3">
    <location>
        <begin position="347"/>
        <end position="401"/>
    </location>
</feature>
<feature type="compositionally biased region" description="Polar residues" evidence="3">
    <location>
        <begin position="473"/>
        <end position="509"/>
    </location>
</feature>
<feature type="compositionally biased region" description="Basic and acidic residues" evidence="3">
    <location>
        <begin position="32"/>
        <end position="42"/>
    </location>
</feature>
<keyword evidence="6" id="KW-1185">Reference proteome</keyword>
<comment type="caution">
    <text evidence="5">The sequence shown here is derived from an EMBL/GenBank/DDBJ whole genome shotgun (WGS) entry which is preliminary data.</text>
</comment>
<dbReference type="OrthoDB" id="10062814at2759"/>
<dbReference type="GO" id="GO:0003723">
    <property type="term" value="F:RNA binding"/>
    <property type="evidence" value="ECO:0007669"/>
    <property type="project" value="TreeGrafter"/>
</dbReference>
<feature type="region of interest" description="Disordered" evidence="3">
    <location>
        <begin position="211"/>
        <end position="301"/>
    </location>
</feature>
<evidence type="ECO:0000256" key="1">
    <source>
        <dbReference type="ARBA" id="ARBA00007950"/>
    </source>
</evidence>
<feature type="compositionally biased region" description="Gly residues" evidence="3">
    <location>
        <begin position="626"/>
        <end position="691"/>
    </location>
</feature>
<evidence type="ECO:0000313" key="5">
    <source>
        <dbReference type="EMBL" id="MPC16502.1"/>
    </source>
</evidence>
<name>A0A5B7D386_PORTR</name>
<accession>A0A5B7D386</accession>
<protein>
    <submittedName>
        <fullName evidence="5">Caprin-1</fullName>
    </submittedName>
</protein>
<dbReference type="InterPro" id="IPR041637">
    <property type="entry name" value="Caprin-1_dimer"/>
</dbReference>
<evidence type="ECO:0000256" key="3">
    <source>
        <dbReference type="SAM" id="MobiDB-lite"/>
    </source>
</evidence>
<feature type="domain" description="Caprin-1 dimerization" evidence="4">
    <location>
        <begin position="96"/>
        <end position="212"/>
    </location>
</feature>
<dbReference type="Pfam" id="PF18293">
    <property type="entry name" value="Caprin-1_dimer"/>
    <property type="match status" value="1"/>
</dbReference>
<sequence>MCASTAPTHLSRRPPAVDPAPEPTGNGSGTAKRHEGSKLEQYRVDLQAGKQLNDDQQQAVANYDRVLGNLEVVRELNQQFGVILAEHNKFMKKQAKREQIERQQEEISKVKEILKFQEVLQQLGQEEVRADFLAGTNGAVQVSAEVLDSLQVLQKLTTTSRTKGQSISEMQGEFRSAAEHMVLLREGKNKDVAGNTYKALLSVMEEISNCPYPERKPAVPEEEEEVEEEEEEQEAHSTTEPQEEVVPEYTNGLVGEEEEEVTGATELVITSPVTEGPPPGLAPPPAGPLLSPALPQEPAGVTQAQEALVAAMAQMSSSGVPGTSQVAAAAAVAAAGMPPAPSYFTQAPPPPVPQTQPPQQTPAQPPQQPQAPQQPPQQPPQPQPQPPQQTPLQPPPPPPQLQPISLNDLVAPGSFDFLQESQVAQEPPTVYMDPAVVSIGSIKTESVTQRSVSPVPQPPQQVSPLVPPSQDPTHPSNIPTQTFTNQTYNVASYSQGMPVYPSSTVVDSTPNPPPPIPLPPQARPQDKVEFNPEASPWTGQQVPPPQPSAPLANVQQPPPSQPPQQQAQDDDWGAQEVPMNGGEDKWGSVEGTNWGDYDEVQGGGGPHNGHSDYERRGGFRSRGRGFGRGNFRGGRGNFQNGRGGYGGYGGFRGGRGGMGGGPRGGRGGFRGQGMRGNFRGRGGPGGGGGYQGPRQGYQQQQ</sequence>
<feature type="coiled-coil region" evidence="2">
    <location>
        <begin position="93"/>
        <end position="120"/>
    </location>
</feature>
<dbReference type="InterPro" id="IPR028816">
    <property type="entry name" value="Caprin"/>
</dbReference>
<dbReference type="PANTHER" id="PTHR22922">
    <property type="entry name" value="GPI-ANCHORED PROTEIN P137"/>
    <property type="match status" value="1"/>
</dbReference>
<feature type="compositionally biased region" description="Acidic residues" evidence="3">
    <location>
        <begin position="220"/>
        <end position="233"/>
    </location>
</feature>
<feature type="compositionally biased region" description="Low complexity" evidence="3">
    <location>
        <begin position="692"/>
        <end position="701"/>
    </location>
</feature>
<dbReference type="EMBL" id="VSRR010000512">
    <property type="protein sequence ID" value="MPC16502.1"/>
    <property type="molecule type" value="Genomic_DNA"/>
</dbReference>
<feature type="compositionally biased region" description="Pro residues" evidence="3">
    <location>
        <begin position="510"/>
        <end position="522"/>
    </location>
</feature>
<evidence type="ECO:0000256" key="2">
    <source>
        <dbReference type="SAM" id="Coils"/>
    </source>
</evidence>
<dbReference type="PRINTS" id="PR01217">
    <property type="entry name" value="PRICHEXTENSN"/>
</dbReference>
<dbReference type="AlphaFoldDB" id="A0A5B7D386"/>
<dbReference type="GO" id="GO:0005737">
    <property type="term" value="C:cytoplasm"/>
    <property type="evidence" value="ECO:0007669"/>
    <property type="project" value="TreeGrafter"/>
</dbReference>
<keyword evidence="2" id="KW-0175">Coiled coil</keyword>
<feature type="region of interest" description="Disordered" evidence="3">
    <location>
        <begin position="445"/>
        <end position="701"/>
    </location>
</feature>
<feature type="region of interest" description="Disordered" evidence="3">
    <location>
        <begin position="338"/>
        <end position="429"/>
    </location>
</feature>
<organism evidence="5 6">
    <name type="scientific">Portunus trituberculatus</name>
    <name type="common">Swimming crab</name>
    <name type="synonym">Neptunus trituberculatus</name>
    <dbReference type="NCBI Taxonomy" id="210409"/>
    <lineage>
        <taxon>Eukaryota</taxon>
        <taxon>Metazoa</taxon>
        <taxon>Ecdysozoa</taxon>
        <taxon>Arthropoda</taxon>
        <taxon>Crustacea</taxon>
        <taxon>Multicrustacea</taxon>
        <taxon>Malacostraca</taxon>
        <taxon>Eumalacostraca</taxon>
        <taxon>Eucarida</taxon>
        <taxon>Decapoda</taxon>
        <taxon>Pleocyemata</taxon>
        <taxon>Brachyura</taxon>
        <taxon>Eubrachyura</taxon>
        <taxon>Portunoidea</taxon>
        <taxon>Portunidae</taxon>
        <taxon>Portuninae</taxon>
        <taxon>Portunus</taxon>
    </lineage>
</organism>
<gene>
    <name evidence="5" type="primary">CAPRIN1</name>
    <name evidence="5" type="ORF">E2C01_009329</name>
</gene>
<dbReference type="PANTHER" id="PTHR22922:SF19">
    <property type="entry name" value="CAPRIN HOMOLOG"/>
    <property type="match status" value="1"/>
</dbReference>
<proteinExistence type="inferred from homology"/>
<evidence type="ECO:0000313" key="6">
    <source>
        <dbReference type="Proteomes" id="UP000324222"/>
    </source>
</evidence>